<dbReference type="STRING" id="1798401.A2363_02425"/>
<evidence type="ECO:0000313" key="2">
    <source>
        <dbReference type="Proteomes" id="UP000176186"/>
    </source>
</evidence>
<dbReference type="AlphaFoldDB" id="A0A1F6BE82"/>
<proteinExistence type="predicted"/>
<organism evidence="1 2">
    <name type="scientific">Candidatus Gottesmanbacteria bacterium RIFOXYB1_FULL_47_11</name>
    <dbReference type="NCBI Taxonomy" id="1798401"/>
    <lineage>
        <taxon>Bacteria</taxon>
        <taxon>Candidatus Gottesmaniibacteriota</taxon>
    </lineage>
</organism>
<name>A0A1F6BE82_9BACT</name>
<dbReference type="EMBL" id="MFKE01000016">
    <property type="protein sequence ID" value="OGG35259.1"/>
    <property type="molecule type" value="Genomic_DNA"/>
</dbReference>
<protein>
    <submittedName>
        <fullName evidence="1">Uncharacterized protein</fullName>
    </submittedName>
</protein>
<sequence length="90" mass="9887">MPKKSKRQKIIADLRRHARQTQSLHVTPAPVAAQPSGSTFQFRATISQHIGENPIDINAAELTAIKRDLGKTLLLSACAIGAELGLYWLR</sequence>
<gene>
    <name evidence="1" type="ORF">A2363_02425</name>
</gene>
<dbReference type="Proteomes" id="UP000176186">
    <property type="component" value="Unassembled WGS sequence"/>
</dbReference>
<reference evidence="1 2" key="1">
    <citation type="journal article" date="2016" name="Nat. Commun.">
        <title>Thousands of microbial genomes shed light on interconnected biogeochemical processes in an aquifer system.</title>
        <authorList>
            <person name="Anantharaman K."/>
            <person name="Brown C.T."/>
            <person name="Hug L.A."/>
            <person name="Sharon I."/>
            <person name="Castelle C.J."/>
            <person name="Probst A.J."/>
            <person name="Thomas B.C."/>
            <person name="Singh A."/>
            <person name="Wilkins M.J."/>
            <person name="Karaoz U."/>
            <person name="Brodie E.L."/>
            <person name="Williams K.H."/>
            <person name="Hubbard S.S."/>
            <person name="Banfield J.F."/>
        </authorList>
    </citation>
    <scope>NUCLEOTIDE SEQUENCE [LARGE SCALE GENOMIC DNA]</scope>
</reference>
<evidence type="ECO:0000313" key="1">
    <source>
        <dbReference type="EMBL" id="OGG35259.1"/>
    </source>
</evidence>
<comment type="caution">
    <text evidence="1">The sequence shown here is derived from an EMBL/GenBank/DDBJ whole genome shotgun (WGS) entry which is preliminary data.</text>
</comment>
<accession>A0A1F6BE82</accession>